<dbReference type="AlphaFoldDB" id="A0A151A6K9"/>
<protein>
    <submittedName>
        <fullName evidence="1">Uncharacterized protein</fullName>
    </submittedName>
</protein>
<evidence type="ECO:0000313" key="2">
    <source>
        <dbReference type="Proteomes" id="UP000075418"/>
    </source>
</evidence>
<proteinExistence type="predicted"/>
<dbReference type="EMBL" id="LUGM01000002">
    <property type="protein sequence ID" value="KYH15059.1"/>
    <property type="molecule type" value="Genomic_DNA"/>
</dbReference>
<reference evidence="1 2" key="1">
    <citation type="submission" date="2016-02" db="EMBL/GenBank/DDBJ databases">
        <title>Draft genome sequence of hydrocarbon degrading Staphylococcus saprophyticus Strain CNV2, isolated from crude-oil contaminated soil from Noonmati Oil Refinery, Guwahati, Assam, India.</title>
        <authorList>
            <person name="Mukherjee A."/>
            <person name="Chettri B."/>
            <person name="Langpoklakpam J."/>
            <person name="Singh A.K."/>
            <person name="Chattopadhyay D.J."/>
        </authorList>
    </citation>
    <scope>NUCLEOTIDE SEQUENCE [LARGE SCALE GENOMIC DNA]</scope>
    <source>
        <strain evidence="1 2">CNV2</strain>
    </source>
</reference>
<gene>
    <name evidence="1" type="ORF">A0131_09785</name>
</gene>
<dbReference type="Proteomes" id="UP000075418">
    <property type="component" value="Unassembled WGS sequence"/>
</dbReference>
<organism evidence="1 2">
    <name type="scientific">Staphylococcus kloosii</name>
    <dbReference type="NCBI Taxonomy" id="29384"/>
    <lineage>
        <taxon>Bacteria</taxon>
        <taxon>Bacillati</taxon>
        <taxon>Bacillota</taxon>
        <taxon>Bacilli</taxon>
        <taxon>Bacillales</taxon>
        <taxon>Staphylococcaceae</taxon>
        <taxon>Staphylococcus</taxon>
    </lineage>
</organism>
<sequence>MNIKELQKLDFLLKKVNEDSKSKNHKIVVTLNNKFHKVDFVPAIVNLNGTDERSVSYRNSELKEIEKYNEFKNIDLTDLDPWLDMFKNPSAFTKSDISLLVYRSNEFETYAYYESLIKAIDKKKFEFTNDLPSYIYNLESIDGKEQLSFLPIDNITSFEFVSIEPIS</sequence>
<comment type="caution">
    <text evidence="1">The sequence shown here is derived from an EMBL/GenBank/DDBJ whole genome shotgun (WGS) entry which is preliminary data.</text>
</comment>
<evidence type="ECO:0000313" key="1">
    <source>
        <dbReference type="EMBL" id="KYH15059.1"/>
    </source>
</evidence>
<name>A0A151A6K9_9STAP</name>
<accession>A0A151A6K9</accession>
<dbReference type="RefSeq" id="WP_061855205.1">
    <property type="nucleotide sequence ID" value="NZ_LUGM01000002.1"/>
</dbReference>